<name>I3W491_SALER</name>
<dbReference type="AlphaFoldDB" id="I3W491"/>
<protein>
    <submittedName>
        <fullName evidence="1">Uncharacterized protein</fullName>
    </submittedName>
</protein>
<evidence type="ECO:0000313" key="1">
    <source>
        <dbReference type="EMBL" id="AFK90418.1"/>
    </source>
</evidence>
<sequence length="140" mass="14395">MDGKRKLGFFAQSGEDITELLTGEGASGAGDEEPVIIRFSPFFTNPEPGAQGAALFGEDGLHGGEAVLESSDEEGTPGDIDIGELQAEGFGSAETVIPCHHNEAVVAFGVGAVKGGIQQGPDLGGRKELTFLHDGKSPEI</sequence>
<keyword evidence="1" id="KW-0614">Plasmid</keyword>
<proteinExistence type="predicted"/>
<accession>I3W491</accession>
<organism evidence="1">
    <name type="scientific">Salmonella enterica subsp. salamae</name>
    <dbReference type="NCBI Taxonomy" id="59202"/>
    <lineage>
        <taxon>Bacteria</taxon>
        <taxon>Pseudomonadati</taxon>
        <taxon>Pseudomonadota</taxon>
        <taxon>Gammaproteobacteria</taxon>
        <taxon>Enterobacterales</taxon>
        <taxon>Enterobacteriaceae</taxon>
        <taxon>Salmonella</taxon>
    </lineage>
</organism>
<geneLocation type="plasmid" evidence="1">
    <name>pSGSC3045-121</name>
</geneLocation>
<dbReference type="EMBL" id="JQ418541">
    <property type="protein sequence ID" value="AFK90418.1"/>
    <property type="molecule type" value="Genomic_DNA"/>
</dbReference>
<reference evidence="1" key="1">
    <citation type="submission" date="2012-01" db="EMBL/GenBank/DDBJ databases">
        <authorList>
            <person name="Summers A.O."/>
            <person name="Wireman J."/>
            <person name="Williams L.E."/>
        </authorList>
    </citation>
    <scope>NUCLEOTIDE SEQUENCE</scope>
    <source>
        <strain evidence="1">SGSC3045</strain>
        <plasmid evidence="1">pSGSC3045-121</plasmid>
    </source>
</reference>